<dbReference type="RefSeq" id="WP_183459209.1">
    <property type="nucleotide sequence ID" value="NZ_CP050296.1"/>
</dbReference>
<dbReference type="GO" id="GO:0008270">
    <property type="term" value="F:zinc ion binding"/>
    <property type="evidence" value="ECO:0007669"/>
    <property type="project" value="InterPro"/>
</dbReference>
<dbReference type="Proteomes" id="UP000515465">
    <property type="component" value="Chromosome"/>
</dbReference>
<evidence type="ECO:0000313" key="2">
    <source>
        <dbReference type="EMBL" id="QND60358.1"/>
    </source>
</evidence>
<evidence type="ECO:0000256" key="1">
    <source>
        <dbReference type="ARBA" id="ARBA00007031"/>
    </source>
</evidence>
<comment type="similarity">
    <text evidence="1">Belongs to the ros/MucR family.</text>
</comment>
<dbReference type="GO" id="GO:0006355">
    <property type="term" value="P:regulation of DNA-templated transcription"/>
    <property type="evidence" value="ECO:0007669"/>
    <property type="project" value="InterPro"/>
</dbReference>
<dbReference type="Pfam" id="PF05443">
    <property type="entry name" value="ROS_MUCR"/>
    <property type="match status" value="1"/>
</dbReference>
<dbReference type="EMBL" id="CP050296">
    <property type="protein sequence ID" value="QND60358.1"/>
    <property type="molecule type" value="Genomic_DNA"/>
</dbReference>
<dbReference type="AlphaFoldDB" id="A0A7G6T0S6"/>
<evidence type="ECO:0000313" key="3">
    <source>
        <dbReference type="Proteomes" id="UP000515465"/>
    </source>
</evidence>
<dbReference type="Gene3D" id="1.10.10.1550">
    <property type="entry name" value="ROS/MUCR transcriptional regulator protein"/>
    <property type="match status" value="1"/>
</dbReference>
<dbReference type="InterPro" id="IPR041920">
    <property type="entry name" value="ROS/MUCR_sf"/>
</dbReference>
<accession>A0A7G6T0S6</accession>
<dbReference type="GO" id="GO:0003677">
    <property type="term" value="F:DNA binding"/>
    <property type="evidence" value="ECO:0007669"/>
    <property type="project" value="InterPro"/>
</dbReference>
<name>A0A7G6T0S6_9HYPH</name>
<organism evidence="2 3">
    <name type="scientific">Mesorhizobium huakuii</name>
    <dbReference type="NCBI Taxonomy" id="28104"/>
    <lineage>
        <taxon>Bacteria</taxon>
        <taxon>Pseudomonadati</taxon>
        <taxon>Pseudomonadota</taxon>
        <taxon>Alphaproteobacteria</taxon>
        <taxon>Hyphomicrobiales</taxon>
        <taxon>Phyllobacteriaceae</taxon>
        <taxon>Mesorhizobium</taxon>
    </lineage>
</organism>
<protein>
    <submittedName>
        <fullName evidence="2">Transcriptional regulator</fullName>
    </submittedName>
</protein>
<sequence length="138" mass="15231">MTPEQVDLISRTTSIVVAAIERSLIQRDSIAPFIKEVFDALSNVTSEPQMAAPAAALVPAVHPKKSVHDDFIICLEDGLKFKSLKRHLRTTFKLTPDEYRARWSLGADYPMVAPAYSARRSELAKTHGLGRKTVGAAR</sequence>
<proteinExistence type="inferred from homology"/>
<dbReference type="InterPro" id="IPR008807">
    <property type="entry name" value="ROS_MUCR"/>
</dbReference>
<reference evidence="3" key="1">
    <citation type="journal article" date="2020" name="Mol. Plant Microbe">
        <title>Rhizobial microsymbionts of the narrowly endemic Oxytropis species growing in Kamchatka are characterized by significant genetic diversity and possess a set of genes that are associated with T3SS and T6SS secretion systems and can affect the development of symbiosis.</title>
        <authorList>
            <person name="Safronova V."/>
            <person name="Guro P."/>
            <person name="Sazanova A."/>
            <person name="Kuznetsova I."/>
            <person name="Belimov A."/>
            <person name="Yakubov V."/>
            <person name="Chirak E."/>
            <person name="Afonin A."/>
            <person name="Gogolev Y."/>
            <person name="Andronov E."/>
            <person name="Tikhonovich I."/>
        </authorList>
    </citation>
    <scope>NUCLEOTIDE SEQUENCE [LARGE SCALE GENOMIC DNA]</scope>
    <source>
        <strain evidence="3">583</strain>
    </source>
</reference>
<gene>
    <name evidence="2" type="ORF">HB778_30290</name>
</gene>